<keyword evidence="2" id="KW-1185">Reference proteome</keyword>
<comment type="caution">
    <text evidence="1">The sequence shown here is derived from an EMBL/GenBank/DDBJ whole genome shotgun (WGS) entry which is preliminary data.</text>
</comment>
<evidence type="ECO:0000313" key="2">
    <source>
        <dbReference type="Proteomes" id="UP001497744"/>
    </source>
</evidence>
<dbReference type="GeneID" id="94197053"/>
<gene>
    <name evidence="1" type="ORF">BcabD6B2_50070</name>
</gene>
<organism evidence="1 2">
    <name type="scientific">Babesia caballi</name>
    <dbReference type="NCBI Taxonomy" id="5871"/>
    <lineage>
        <taxon>Eukaryota</taxon>
        <taxon>Sar</taxon>
        <taxon>Alveolata</taxon>
        <taxon>Apicomplexa</taxon>
        <taxon>Aconoidasida</taxon>
        <taxon>Piroplasmida</taxon>
        <taxon>Babesiidae</taxon>
        <taxon>Babesia</taxon>
    </lineage>
</organism>
<accession>A0AAV4LZB5</accession>
<sequence>MLLGGVSPLCGVEAPVQSQAAHHLAAETLDNGDRRPVAPPTHPEQHVLVAHVVRRQAVYNGVEVVQVVRNLLQQVVRTQHLIVAVAVGHQERGLANGGDLHVVGDHPLVVAVLEVAVDEAPARHDAQQRNERGATVALPHVDRSLVRAERAIEALRQMPEGGEAAQLVLC</sequence>
<protein>
    <recommendedName>
        <fullName evidence="3">Secreted protein</fullName>
    </recommendedName>
</protein>
<evidence type="ECO:0000313" key="1">
    <source>
        <dbReference type="EMBL" id="GIX65572.1"/>
    </source>
</evidence>
<evidence type="ECO:0008006" key="3">
    <source>
        <dbReference type="Google" id="ProtNLM"/>
    </source>
</evidence>
<dbReference type="EMBL" id="BPLF01000005">
    <property type="protein sequence ID" value="GIX65572.1"/>
    <property type="molecule type" value="Genomic_DNA"/>
</dbReference>
<proteinExistence type="predicted"/>
<reference evidence="1 2" key="1">
    <citation type="submission" date="2021-06" db="EMBL/GenBank/DDBJ databases">
        <title>Genome sequence of Babesia caballi.</title>
        <authorList>
            <person name="Yamagishi J."/>
            <person name="Kidaka T."/>
            <person name="Ochi A."/>
        </authorList>
    </citation>
    <scope>NUCLEOTIDE SEQUENCE [LARGE SCALE GENOMIC DNA]</scope>
    <source>
        <strain evidence="1">USDA-D6B2</strain>
    </source>
</reference>
<dbReference type="Proteomes" id="UP001497744">
    <property type="component" value="Unassembled WGS sequence"/>
</dbReference>
<dbReference type="AlphaFoldDB" id="A0AAV4LZB5"/>
<name>A0AAV4LZB5_BABCB</name>
<dbReference type="RefSeq" id="XP_067717641.1">
    <property type="nucleotide sequence ID" value="XM_067861540.1"/>
</dbReference>